<evidence type="ECO:0000256" key="1">
    <source>
        <dbReference type="ARBA" id="ARBA00004123"/>
    </source>
</evidence>
<dbReference type="PROSITE" id="PS00028">
    <property type="entry name" value="ZINC_FINGER_C2H2_1"/>
    <property type="match status" value="1"/>
</dbReference>
<dbReference type="GO" id="GO:0008270">
    <property type="term" value="F:zinc ion binding"/>
    <property type="evidence" value="ECO:0007669"/>
    <property type="project" value="UniProtKB-KW"/>
</dbReference>
<dbReference type="EMBL" id="KZ825055">
    <property type="protein sequence ID" value="RAH61572.1"/>
    <property type="molecule type" value="Genomic_DNA"/>
</dbReference>
<dbReference type="InterPro" id="IPR036236">
    <property type="entry name" value="Znf_C2H2_sf"/>
</dbReference>
<evidence type="ECO:0000256" key="6">
    <source>
        <dbReference type="ARBA" id="ARBA00023015"/>
    </source>
</evidence>
<dbReference type="GO" id="GO:0000978">
    <property type="term" value="F:RNA polymerase II cis-regulatory region sequence-specific DNA binding"/>
    <property type="evidence" value="ECO:0007669"/>
    <property type="project" value="InterPro"/>
</dbReference>
<keyword evidence="7" id="KW-0804">Transcription</keyword>
<evidence type="ECO:0000256" key="3">
    <source>
        <dbReference type="ARBA" id="ARBA00022737"/>
    </source>
</evidence>
<reference evidence="12 13" key="1">
    <citation type="submission" date="2018-02" db="EMBL/GenBank/DDBJ databases">
        <title>The genomes of Aspergillus section Nigri reveals drivers in fungal speciation.</title>
        <authorList>
            <consortium name="DOE Joint Genome Institute"/>
            <person name="Vesth T.C."/>
            <person name="Nybo J."/>
            <person name="Theobald S."/>
            <person name="Brandl J."/>
            <person name="Frisvad J.C."/>
            <person name="Nielsen K.F."/>
            <person name="Lyhne E.K."/>
            <person name="Kogle M.E."/>
            <person name="Kuo A."/>
            <person name="Riley R."/>
            <person name="Clum A."/>
            <person name="Nolan M."/>
            <person name="Lipzen A."/>
            <person name="Salamov A."/>
            <person name="Henrissat B."/>
            <person name="Wiebenga A."/>
            <person name="De vries R.P."/>
            <person name="Grigoriev I.V."/>
            <person name="Mortensen U.H."/>
            <person name="Andersen M.R."/>
            <person name="Baker S.E."/>
        </authorList>
    </citation>
    <scope>NUCLEOTIDE SEQUENCE [LARGE SCALE GENOMIC DNA]</scope>
    <source>
        <strain evidence="12 13">CBS 112811</strain>
    </source>
</reference>
<gene>
    <name evidence="12" type="ORF">BO85DRAFT_434254</name>
</gene>
<organism evidence="12 13">
    <name type="scientific">Aspergillus piperis CBS 112811</name>
    <dbReference type="NCBI Taxonomy" id="1448313"/>
    <lineage>
        <taxon>Eukaryota</taxon>
        <taxon>Fungi</taxon>
        <taxon>Dikarya</taxon>
        <taxon>Ascomycota</taxon>
        <taxon>Pezizomycotina</taxon>
        <taxon>Eurotiomycetes</taxon>
        <taxon>Eurotiomycetidae</taxon>
        <taxon>Eurotiales</taxon>
        <taxon>Aspergillaceae</taxon>
        <taxon>Aspergillus</taxon>
        <taxon>Aspergillus subgen. Circumdati</taxon>
    </lineage>
</organism>
<dbReference type="FunFam" id="3.30.160.60:FF:002343">
    <property type="entry name" value="Zinc finger protein 33A"/>
    <property type="match status" value="1"/>
</dbReference>
<feature type="compositionally biased region" description="Polar residues" evidence="10">
    <location>
        <begin position="70"/>
        <end position="87"/>
    </location>
</feature>
<protein>
    <recommendedName>
        <fullName evidence="11">C2H2-type domain-containing protein</fullName>
    </recommendedName>
</protein>
<dbReference type="PROSITE" id="PS50157">
    <property type="entry name" value="ZINC_FINGER_C2H2_2"/>
    <property type="match status" value="2"/>
</dbReference>
<keyword evidence="3" id="KW-0677">Repeat</keyword>
<sequence length="680" mass="75624">MDRVKKFKCHQCNRSYTKFEHLSRTLVNKAQRHERTHTNTRPFRCDECGRSFGRGDVLGRHKRLHARSRANASSDATQSVGGTNEGNLPSPKESALSLLGMSSFEQSPLSGNQQLLGSDNLLDWFMPDFWGPSAIPLPFTELPYQPHLQISNGPNILSAEDSGVSQQEPGKIAMQQSYNLIEDLSKRLNSELHSSGITSAFLDACLQQFFEWLSPCFPVIHKPTFSTRETIPPLLLNMVALGSLFVCQPDSSQKGEMLWRLGHTAVATSWQTLSSLRGPRDACDGVQLVMTALLGQLFALLSSNESIRRTAFVWHGLGFYWARTSGMYAAEDMQQYDIPGREAPGSTKHAAWLTWAAIETKRRAILGHYILDGLISQASGSPASTRHLINSIKTACPDAAFLAKTADDWIVEMEKSSPTQRPFSEVFVSVFSPDYSSSSPPRLSAFSTLVTLEGLQSLISDLHETTGPVFGAISERQIIQALLNIYDKNISEESPIHDNNFQLTLRWHTVCLELAVSSASLCRRICRAYGLQQPLGGMATKEDQLSFDLNQWARSAGAVRAALHALAITRIVSQIPIKSAHAPHIPAAIYASAVVMGGWCLSREETIHVGPHTPWHVIWREGHDIDQYLRHEATDRTKVPLLNEMNFLQISLKTITSRWSVSRPMAETIQQIATLARQYH</sequence>
<dbReference type="Gene3D" id="3.30.160.60">
    <property type="entry name" value="Classic Zinc Finger"/>
    <property type="match status" value="2"/>
</dbReference>
<dbReference type="GeneID" id="37161860"/>
<dbReference type="SMART" id="SM00355">
    <property type="entry name" value="ZnF_C2H2"/>
    <property type="match status" value="2"/>
</dbReference>
<evidence type="ECO:0000256" key="10">
    <source>
        <dbReference type="SAM" id="MobiDB-lite"/>
    </source>
</evidence>
<keyword evidence="5" id="KW-0862">Zinc</keyword>
<dbReference type="Pfam" id="PF04082">
    <property type="entry name" value="Fungal_trans"/>
    <property type="match status" value="1"/>
</dbReference>
<feature type="region of interest" description="Disordered" evidence="10">
    <location>
        <begin position="64"/>
        <end position="94"/>
    </location>
</feature>
<evidence type="ECO:0000313" key="13">
    <source>
        <dbReference type="Proteomes" id="UP000249526"/>
    </source>
</evidence>
<dbReference type="PANTHER" id="PTHR40626">
    <property type="entry name" value="MIP31509P"/>
    <property type="match status" value="1"/>
</dbReference>
<keyword evidence="8" id="KW-0539">Nucleus</keyword>
<feature type="domain" description="C2H2-type" evidence="11">
    <location>
        <begin position="43"/>
        <end position="70"/>
    </location>
</feature>
<evidence type="ECO:0000256" key="9">
    <source>
        <dbReference type="PROSITE-ProRule" id="PRU00042"/>
    </source>
</evidence>
<keyword evidence="2" id="KW-0479">Metal-binding</keyword>
<evidence type="ECO:0000256" key="7">
    <source>
        <dbReference type="ARBA" id="ARBA00023163"/>
    </source>
</evidence>
<proteinExistence type="predicted"/>
<dbReference type="RefSeq" id="XP_025519494.1">
    <property type="nucleotide sequence ID" value="XM_025658458.1"/>
</dbReference>
<evidence type="ECO:0000259" key="11">
    <source>
        <dbReference type="PROSITE" id="PS50157"/>
    </source>
</evidence>
<dbReference type="Pfam" id="PF13912">
    <property type="entry name" value="zf-C2H2_6"/>
    <property type="match status" value="1"/>
</dbReference>
<dbReference type="AlphaFoldDB" id="A0A8G1RAP5"/>
<evidence type="ECO:0000256" key="4">
    <source>
        <dbReference type="ARBA" id="ARBA00022771"/>
    </source>
</evidence>
<dbReference type="GO" id="GO:0005634">
    <property type="term" value="C:nucleus"/>
    <property type="evidence" value="ECO:0007669"/>
    <property type="project" value="UniProtKB-SubCell"/>
</dbReference>
<dbReference type="CDD" id="cd12148">
    <property type="entry name" value="fungal_TF_MHR"/>
    <property type="match status" value="1"/>
</dbReference>
<dbReference type="SUPFAM" id="SSF57667">
    <property type="entry name" value="beta-beta-alpha zinc fingers"/>
    <property type="match status" value="1"/>
</dbReference>
<evidence type="ECO:0000256" key="2">
    <source>
        <dbReference type="ARBA" id="ARBA00022723"/>
    </source>
</evidence>
<dbReference type="PANTHER" id="PTHR40626:SF14">
    <property type="entry name" value="C2H2 TYPE ZINC FINGER DOMAIN PROTEIN (AFU_ORTHOLOGUE AFUA_1G02360)"/>
    <property type="match status" value="1"/>
</dbReference>
<dbReference type="GO" id="GO:0006351">
    <property type="term" value="P:DNA-templated transcription"/>
    <property type="evidence" value="ECO:0007669"/>
    <property type="project" value="InterPro"/>
</dbReference>
<feature type="domain" description="C2H2-type" evidence="11">
    <location>
        <begin position="7"/>
        <end position="42"/>
    </location>
</feature>
<name>A0A8G1RAP5_9EURO</name>
<dbReference type="GO" id="GO:0000785">
    <property type="term" value="C:chromatin"/>
    <property type="evidence" value="ECO:0007669"/>
    <property type="project" value="TreeGrafter"/>
</dbReference>
<evidence type="ECO:0000256" key="5">
    <source>
        <dbReference type="ARBA" id="ARBA00022833"/>
    </source>
</evidence>
<dbReference type="InterPro" id="IPR051059">
    <property type="entry name" value="VerF-like"/>
</dbReference>
<keyword evidence="6" id="KW-0805">Transcription regulation</keyword>
<evidence type="ECO:0000313" key="12">
    <source>
        <dbReference type="EMBL" id="RAH61572.1"/>
    </source>
</evidence>
<dbReference type="GO" id="GO:0000981">
    <property type="term" value="F:DNA-binding transcription factor activity, RNA polymerase II-specific"/>
    <property type="evidence" value="ECO:0007669"/>
    <property type="project" value="InterPro"/>
</dbReference>
<comment type="subcellular location">
    <subcellularLocation>
        <location evidence="1">Nucleus</location>
    </subcellularLocation>
</comment>
<keyword evidence="4 9" id="KW-0863">Zinc-finger</keyword>
<dbReference type="InterPro" id="IPR007219">
    <property type="entry name" value="XnlR_reg_dom"/>
</dbReference>
<accession>A0A8G1RAP5</accession>
<keyword evidence="13" id="KW-1185">Reference proteome</keyword>
<evidence type="ECO:0000256" key="8">
    <source>
        <dbReference type="ARBA" id="ARBA00023242"/>
    </source>
</evidence>
<dbReference type="Proteomes" id="UP000249526">
    <property type="component" value="Unassembled WGS sequence"/>
</dbReference>
<dbReference type="InterPro" id="IPR013087">
    <property type="entry name" value="Znf_C2H2_type"/>
</dbReference>